<sequence>MLRKDVALDQTWDLTALYKDSQEALKALDDLRALVEKLSSCKMDQEEEILPYTRDYEKAMVLFDHLANYEELIVSTDFSDQAMTSLSQKIHDGLVAVQEDLALVEGRYYKLEDRVLEAFSQDPVYGAFFKRILRDKPHYLGQKTEALLKSLSPALDLPYSLYQEAKFKDLTFPDFQVDGKTYPLSFILYEDQYAYDPDIQVRRKSYQAFSQALEKYENTMAAGFIAMVKRDLALAKARSYPSVFDYMLRSHEISREMFDNHLDTMMEKLAPIMRTYAGILKDRYGLDTMTYADLKLSPNPQAGKKYSMEEAKDLILKAFAPYGKDYVDSIAKAFSDRWLDYADNDFKSTGGFCASPYRCHSYILMTFRGLLSDVFTLAHELGHAGHFKRAGAKQSILTVEPSLYFVESPSTTSELLLKEYLLKEAKTPEDRREIIGESLANTYYHNFVTHFLEAYFQREVYRKVEAGDQVQGQDLRKIFLETLQKFWGDSVDLPDSAGLTWMRQPHYYEASGFYSYTYSAGLNLGTLLGRLLVDDPSTTQKWLEVLDMGGSKSPIDFAQHVGLDIRTSQALEKTISIIGDMVQELKEEK</sequence>
<evidence type="ECO:0000313" key="9">
    <source>
        <dbReference type="EMBL" id="VFB17127.1"/>
    </source>
</evidence>
<dbReference type="EC" id="3.4.24.-" evidence="6"/>
<evidence type="ECO:0000259" key="7">
    <source>
        <dbReference type="Pfam" id="PF01432"/>
    </source>
</evidence>
<dbReference type="Proteomes" id="UP000377798">
    <property type="component" value="Unassembled WGS sequence"/>
</dbReference>
<dbReference type="Pfam" id="PF08439">
    <property type="entry name" value="Peptidase_M3_N"/>
    <property type="match status" value="1"/>
</dbReference>
<dbReference type="InterPro" id="IPR042088">
    <property type="entry name" value="OligoPept_F_C"/>
</dbReference>
<keyword evidence="1 6" id="KW-0645">Protease</keyword>
<dbReference type="Gene3D" id="1.10.1370.20">
    <property type="entry name" value="Oligoendopeptidase f, C-terminal domain"/>
    <property type="match status" value="1"/>
</dbReference>
<keyword evidence="3 6" id="KW-0378">Hydrolase</keyword>
<name>A0A8H2QYP9_9FIRM</name>
<dbReference type="Pfam" id="PF01432">
    <property type="entry name" value="Peptidase_M3"/>
    <property type="match status" value="1"/>
</dbReference>
<reference evidence="9 10" key="1">
    <citation type="submission" date="2019-02" db="EMBL/GenBank/DDBJ databases">
        <authorList>
            <consortium name="Pathogen Informatics"/>
        </authorList>
    </citation>
    <scope>NUCLEOTIDE SEQUENCE [LARGE SCALE GENOMIC DNA]</scope>
    <source>
        <strain evidence="9 10">3012STDY7089603</strain>
    </source>
</reference>
<comment type="similarity">
    <text evidence="6">Belongs to the peptidase M3B family.</text>
</comment>
<dbReference type="Gene3D" id="1.20.140.70">
    <property type="entry name" value="Oligopeptidase f, N-terminal domain"/>
    <property type="match status" value="1"/>
</dbReference>
<dbReference type="InterPro" id="IPR004438">
    <property type="entry name" value="Peptidase_M3B"/>
</dbReference>
<evidence type="ECO:0000256" key="3">
    <source>
        <dbReference type="ARBA" id="ARBA00022801"/>
    </source>
</evidence>
<dbReference type="PANTHER" id="PTHR11804">
    <property type="entry name" value="PROTEASE M3 THIMET OLIGOPEPTIDASE-RELATED"/>
    <property type="match status" value="1"/>
</dbReference>
<feature type="domain" description="Oligopeptidase F N-terminal" evidence="8">
    <location>
        <begin position="111"/>
        <end position="172"/>
    </location>
</feature>
<proteinExistence type="inferred from homology"/>
<dbReference type="GO" id="GO:0004222">
    <property type="term" value="F:metalloendopeptidase activity"/>
    <property type="evidence" value="ECO:0007669"/>
    <property type="project" value="UniProtKB-UniRule"/>
</dbReference>
<dbReference type="GO" id="GO:0006508">
    <property type="term" value="P:proteolysis"/>
    <property type="evidence" value="ECO:0007669"/>
    <property type="project" value="UniProtKB-KW"/>
</dbReference>
<dbReference type="SUPFAM" id="SSF55486">
    <property type="entry name" value="Metalloproteases ('zincins'), catalytic domain"/>
    <property type="match status" value="1"/>
</dbReference>
<evidence type="ECO:0000259" key="8">
    <source>
        <dbReference type="Pfam" id="PF08439"/>
    </source>
</evidence>
<dbReference type="InterPro" id="IPR034009">
    <property type="entry name" value="M3B_PepF_4"/>
</dbReference>
<gene>
    <name evidence="9" type="primary">pepF1</name>
    <name evidence="9" type="ORF">NCTC13150_01712</name>
</gene>
<keyword evidence="4 6" id="KW-0862">Zinc</keyword>
<dbReference type="InterPro" id="IPR001567">
    <property type="entry name" value="Pept_M3A_M3B_dom"/>
</dbReference>
<evidence type="ECO:0000256" key="5">
    <source>
        <dbReference type="ARBA" id="ARBA00023049"/>
    </source>
</evidence>
<comment type="cofactor">
    <cofactor evidence="6">
        <name>Zn(2+)</name>
        <dbReference type="ChEBI" id="CHEBI:29105"/>
    </cofactor>
    <text evidence="6">Binds 1 zinc ion.</text>
</comment>
<organism evidence="9 10">
    <name type="scientific">Urinicoccus massiliensis</name>
    <dbReference type="NCBI Taxonomy" id="1723382"/>
    <lineage>
        <taxon>Bacteria</taxon>
        <taxon>Bacillati</taxon>
        <taxon>Bacillota</taxon>
        <taxon>Tissierellia</taxon>
        <taxon>Tissierellales</taxon>
        <taxon>Peptoniphilaceae</taxon>
        <taxon>Urinicoccus</taxon>
    </lineage>
</organism>
<accession>A0A8H2QYP9</accession>
<dbReference type="NCBIfam" id="TIGR00181">
    <property type="entry name" value="pepF"/>
    <property type="match status" value="1"/>
</dbReference>
<keyword evidence="5 6" id="KW-0482">Metalloprotease</keyword>
<evidence type="ECO:0000256" key="1">
    <source>
        <dbReference type="ARBA" id="ARBA00022670"/>
    </source>
</evidence>
<dbReference type="GO" id="GO:0046872">
    <property type="term" value="F:metal ion binding"/>
    <property type="evidence" value="ECO:0007669"/>
    <property type="project" value="UniProtKB-UniRule"/>
</dbReference>
<comment type="caution">
    <text evidence="9">The sequence shown here is derived from an EMBL/GenBank/DDBJ whole genome shotgun (WGS) entry which is preliminary data.</text>
</comment>
<protein>
    <recommendedName>
        <fullName evidence="6">Oligopeptidase F</fullName>
        <ecNumber evidence="6">3.4.24.-</ecNumber>
    </recommendedName>
</protein>
<dbReference type="PANTHER" id="PTHR11804:SF45">
    <property type="entry name" value="SIMILAR TO OLIGOENDOPEPTIDASE"/>
    <property type="match status" value="1"/>
</dbReference>
<dbReference type="InterPro" id="IPR045090">
    <property type="entry name" value="Pept_M3A_M3B"/>
</dbReference>
<comment type="function">
    <text evidence="6">Has oligopeptidase activity and degrades a variety of small bioactive peptides.</text>
</comment>
<evidence type="ECO:0000256" key="4">
    <source>
        <dbReference type="ARBA" id="ARBA00022833"/>
    </source>
</evidence>
<dbReference type="InterPro" id="IPR013647">
    <property type="entry name" value="OligopepF_N_dom"/>
</dbReference>
<feature type="domain" description="Peptidase M3A/M3B catalytic" evidence="7">
    <location>
        <begin position="193"/>
        <end position="575"/>
    </location>
</feature>
<evidence type="ECO:0000313" key="10">
    <source>
        <dbReference type="Proteomes" id="UP000377798"/>
    </source>
</evidence>
<dbReference type="EMBL" id="CAACYI010000001">
    <property type="protein sequence ID" value="VFB17127.1"/>
    <property type="molecule type" value="Genomic_DNA"/>
</dbReference>
<keyword evidence="10" id="KW-1185">Reference proteome</keyword>
<evidence type="ECO:0000256" key="2">
    <source>
        <dbReference type="ARBA" id="ARBA00022723"/>
    </source>
</evidence>
<dbReference type="RefSeq" id="WP_131749744.1">
    <property type="nucleotide sequence ID" value="NZ_CAACYI010000001.1"/>
</dbReference>
<dbReference type="AlphaFoldDB" id="A0A8H2QYP9"/>
<evidence type="ECO:0000256" key="6">
    <source>
        <dbReference type="RuleBase" id="RU368091"/>
    </source>
</evidence>
<keyword evidence="2 6" id="KW-0479">Metal-binding</keyword>
<dbReference type="GO" id="GO:0006518">
    <property type="term" value="P:peptide metabolic process"/>
    <property type="evidence" value="ECO:0007669"/>
    <property type="project" value="TreeGrafter"/>
</dbReference>
<dbReference type="CDD" id="cd09609">
    <property type="entry name" value="M3B_PepF"/>
    <property type="match status" value="1"/>
</dbReference>